<feature type="compositionally biased region" description="Basic and acidic residues" evidence="1">
    <location>
        <begin position="1138"/>
        <end position="1150"/>
    </location>
</feature>
<evidence type="ECO:0000256" key="1">
    <source>
        <dbReference type="SAM" id="MobiDB-lite"/>
    </source>
</evidence>
<evidence type="ECO:0000313" key="2">
    <source>
        <dbReference type="EMBL" id="CAH0548050.1"/>
    </source>
</evidence>
<accession>A0A9P0AVB7</accession>
<feature type="region of interest" description="Disordered" evidence="1">
    <location>
        <begin position="1395"/>
        <end position="1452"/>
    </location>
</feature>
<feature type="compositionally biased region" description="Polar residues" evidence="1">
    <location>
        <begin position="865"/>
        <end position="879"/>
    </location>
</feature>
<feature type="compositionally biased region" description="Basic residues" evidence="1">
    <location>
        <begin position="511"/>
        <end position="536"/>
    </location>
</feature>
<feature type="compositionally biased region" description="Low complexity" evidence="1">
    <location>
        <begin position="332"/>
        <end position="345"/>
    </location>
</feature>
<feature type="compositionally biased region" description="Low complexity" evidence="1">
    <location>
        <begin position="1401"/>
        <end position="1416"/>
    </location>
</feature>
<protein>
    <submittedName>
        <fullName evidence="2">Uncharacterized protein</fullName>
    </submittedName>
</protein>
<feature type="compositionally biased region" description="Basic residues" evidence="1">
    <location>
        <begin position="385"/>
        <end position="405"/>
    </location>
</feature>
<evidence type="ECO:0000313" key="3">
    <source>
        <dbReference type="Proteomes" id="UP001154078"/>
    </source>
</evidence>
<feature type="compositionally biased region" description="Low complexity" evidence="1">
    <location>
        <begin position="313"/>
        <end position="322"/>
    </location>
</feature>
<name>A0A9P0AVB7_BRAAE</name>
<feature type="compositionally biased region" description="Low complexity" evidence="1">
    <location>
        <begin position="409"/>
        <end position="436"/>
    </location>
</feature>
<keyword evidence="3" id="KW-1185">Reference proteome</keyword>
<sequence length="1504" mass="168022">MSLQTNYNPFRTDRPAPEKTQACKLIYERKTRTDPHWGDHLSLTRAICQLSPFGQLLVPTCSYRDAFLCVESSEDVGKRLPDTDELQKRETGRLSVPVKSTLEFKQKCDERSGNCLSRGRQNRDKLAAVLGNISNNPVIRVTPPQVLEPTAEWQVKVSISWAIVTFTAARDAIRALGAGRGSGAPEAPSHRANKLCSLTCEPAFGQFESKESQVLCVVCNLIFIDLTSSLDNINLTDLSDCRCCCAFACVCGPNEPNSKTRSILCATMSSRAGNVLITFVGVHWNVCVGSSAMSSGGPLPPVPDLIPISALRRASTSSASSSTKRRPKRCRSSGASSSSCSSRSCTAKEVMGEQRSRRTANKPADLIDSAGSRGSSAAPQPPQSRKIRSERHRKSDRRREHRKPARTQSGSSKHNNINNNNSHSSSSRRSAYSSTSDKVSSPERPANPRVNPIFVFIRQVDTRIVDVKCEDYDKRNRIVLTKTAQGWRAIPRTETLVPTLKDPADGNNKPQTHHNHHHHHHHKSKKSKRTKCRKRSTAVQVSEVDVQTSEPEEEVKDRESIVKEDPNWMAPVNIESLLPSHKILVKKPVLDLSPDLEISNINSAVSDNTQTQSKCSADQINDVSPLDNLLAVAELEFNQQIQSDEWNRNVQNDILDNQQDDNEDYALKTFEESMDDTSKQYMEQLNNLIEACTSKVEKSEENDFLGNVVKKSEECDYNDDEENNMAMDDILTRLEQSLRSPECTEISKMASLADAAANAKPVPTGQMHCIESDINENNYKSVPELESFFEDELKPEILELKENNGDNEKQESETEEQSMPEEELPTDLTVKTVTKPQISVRFDEPTDLSVPKKLMSPPPLLTIPRSPSQNSETIQSPQPSGIPAVPQSPDLVSQSCSASNKKAMFLESLLTTNSINIPLNSEVTIIRQKEPLDLGKSRKSASPTVTCSEEANNTTIEAECMEPPAKKFKPEDITLKNLLDAESASAEIANNRDGKHPVIPDTPRLLELLQNDSEPDPITQLKLVLSDSTIHVPNPILIPKERLDAIILHPGKEIPKLIKQRPELRLPDVLTHEHLSHNPDILVIQLDQLEAIVAKQYYSEKIRSRKKSVEKHSVVEKEKVQKTVEASRPSPPLKKTKPHENASKSSESESKASSLNLNELANDIDAATTAAFNQIMWLPYLNQLEAMSYGNSQQDFMKMFNGSMPFYPGQMHEMPNMQNMVNMANMSNMANMNMANMANMFMNNNNRFPSPLNFPMQPPVNFNNPLEMSMWQEAMMQANMLRPKMPFEGLNQKPNLREYMEKMNHGTKKHSQSNRFHPSASSKPSGFFPGNSNGHPGFQNQFMSLPSQTSRHNLQVPHFNQMVAQQQKALVSQQQKHDYKKSSTNFNTYYSHLAQEKQKYQQQQQQQQQQGGQNNQRGKVSCKPFANTGSKPEASRQAGQPIDLSGSTVTGSSKLKVKQHLVDTANAPRLLKHHDDVPEVGSTTASVEDMQEAHKHLWHPLFGK</sequence>
<reference evidence="2" key="1">
    <citation type="submission" date="2021-12" db="EMBL/GenBank/DDBJ databases">
        <authorList>
            <person name="King R."/>
        </authorList>
    </citation>
    <scope>NUCLEOTIDE SEQUENCE</scope>
</reference>
<feature type="compositionally biased region" description="Acidic residues" evidence="1">
    <location>
        <begin position="813"/>
        <end position="825"/>
    </location>
</feature>
<feature type="region of interest" description="Disordered" evidence="1">
    <location>
        <begin position="1108"/>
        <end position="1154"/>
    </location>
</feature>
<feature type="region of interest" description="Disordered" evidence="1">
    <location>
        <begin position="800"/>
        <end position="829"/>
    </location>
</feature>
<feature type="compositionally biased region" description="Polar residues" evidence="1">
    <location>
        <begin position="1313"/>
        <end position="1344"/>
    </location>
</feature>
<feature type="compositionally biased region" description="Basic and acidic residues" evidence="1">
    <location>
        <begin position="1110"/>
        <end position="1122"/>
    </location>
</feature>
<feature type="region of interest" description="Disordered" evidence="1">
    <location>
        <begin position="313"/>
        <end position="448"/>
    </location>
</feature>
<feature type="region of interest" description="Disordered" evidence="1">
    <location>
        <begin position="1304"/>
        <end position="1344"/>
    </location>
</feature>
<feature type="region of interest" description="Disordered" evidence="1">
    <location>
        <begin position="842"/>
        <end position="894"/>
    </location>
</feature>
<dbReference type="EMBL" id="OV121132">
    <property type="protein sequence ID" value="CAH0548050.1"/>
    <property type="molecule type" value="Genomic_DNA"/>
</dbReference>
<dbReference type="OrthoDB" id="6619045at2759"/>
<gene>
    <name evidence="2" type="ORF">MELIAE_LOCUS1906</name>
</gene>
<feature type="compositionally biased region" description="Basic and acidic residues" evidence="1">
    <location>
        <begin position="800"/>
        <end position="812"/>
    </location>
</feature>
<proteinExistence type="predicted"/>
<dbReference type="Proteomes" id="UP001154078">
    <property type="component" value="Chromosome 1"/>
</dbReference>
<organism evidence="2 3">
    <name type="scientific">Brassicogethes aeneus</name>
    <name type="common">Rape pollen beetle</name>
    <name type="synonym">Meligethes aeneus</name>
    <dbReference type="NCBI Taxonomy" id="1431903"/>
    <lineage>
        <taxon>Eukaryota</taxon>
        <taxon>Metazoa</taxon>
        <taxon>Ecdysozoa</taxon>
        <taxon>Arthropoda</taxon>
        <taxon>Hexapoda</taxon>
        <taxon>Insecta</taxon>
        <taxon>Pterygota</taxon>
        <taxon>Neoptera</taxon>
        <taxon>Endopterygota</taxon>
        <taxon>Coleoptera</taxon>
        <taxon>Polyphaga</taxon>
        <taxon>Cucujiformia</taxon>
        <taxon>Nitidulidae</taxon>
        <taxon>Meligethinae</taxon>
        <taxon>Brassicogethes</taxon>
    </lineage>
</organism>
<feature type="region of interest" description="Disordered" evidence="1">
    <location>
        <begin position="498"/>
        <end position="560"/>
    </location>
</feature>